<dbReference type="AlphaFoldDB" id="A0AAD5KRY2"/>
<protein>
    <recommendedName>
        <fullName evidence="3">Arsenate reductase</fullName>
    </recommendedName>
</protein>
<evidence type="ECO:0000313" key="1">
    <source>
        <dbReference type="EMBL" id="KAI9278695.1"/>
    </source>
</evidence>
<reference evidence="1" key="1">
    <citation type="journal article" date="2022" name="IScience">
        <title>Evolution of zygomycete secretomes and the origins of terrestrial fungal ecologies.</title>
        <authorList>
            <person name="Chang Y."/>
            <person name="Wang Y."/>
            <person name="Mondo S."/>
            <person name="Ahrendt S."/>
            <person name="Andreopoulos W."/>
            <person name="Barry K."/>
            <person name="Beard J."/>
            <person name="Benny G.L."/>
            <person name="Blankenship S."/>
            <person name="Bonito G."/>
            <person name="Cuomo C."/>
            <person name="Desiro A."/>
            <person name="Gervers K.A."/>
            <person name="Hundley H."/>
            <person name="Kuo A."/>
            <person name="LaButti K."/>
            <person name="Lang B.F."/>
            <person name="Lipzen A."/>
            <person name="O'Donnell K."/>
            <person name="Pangilinan J."/>
            <person name="Reynolds N."/>
            <person name="Sandor L."/>
            <person name="Smith M.E."/>
            <person name="Tsang A."/>
            <person name="Grigoriev I.V."/>
            <person name="Stajich J.E."/>
            <person name="Spatafora J.W."/>
        </authorList>
    </citation>
    <scope>NUCLEOTIDE SEQUENCE</scope>
    <source>
        <strain evidence="1">RSA 2281</strain>
    </source>
</reference>
<proteinExistence type="predicted"/>
<dbReference type="Gene3D" id="3.40.30.10">
    <property type="entry name" value="Glutaredoxin"/>
    <property type="match status" value="1"/>
</dbReference>
<name>A0AAD5KRY2_9FUNG</name>
<dbReference type="Pfam" id="PF07955">
    <property type="entry name" value="DUF1687"/>
    <property type="match status" value="1"/>
</dbReference>
<dbReference type="Proteomes" id="UP001209540">
    <property type="component" value="Unassembled WGS sequence"/>
</dbReference>
<reference evidence="1" key="2">
    <citation type="submission" date="2023-02" db="EMBL/GenBank/DDBJ databases">
        <authorList>
            <consortium name="DOE Joint Genome Institute"/>
            <person name="Mondo S.J."/>
            <person name="Chang Y."/>
            <person name="Wang Y."/>
            <person name="Ahrendt S."/>
            <person name="Andreopoulos W."/>
            <person name="Barry K."/>
            <person name="Beard J."/>
            <person name="Benny G.L."/>
            <person name="Blankenship S."/>
            <person name="Bonito G."/>
            <person name="Cuomo C."/>
            <person name="Desiro A."/>
            <person name="Gervers K.A."/>
            <person name="Hundley H."/>
            <person name="Kuo A."/>
            <person name="LaButti K."/>
            <person name="Lang B.F."/>
            <person name="Lipzen A."/>
            <person name="O'Donnell K."/>
            <person name="Pangilinan J."/>
            <person name="Reynolds N."/>
            <person name="Sandor L."/>
            <person name="Smith M.W."/>
            <person name="Tsang A."/>
            <person name="Grigoriev I.V."/>
            <person name="Stajich J.E."/>
            <person name="Spatafora J.W."/>
        </authorList>
    </citation>
    <scope>NUCLEOTIDE SEQUENCE</scope>
    <source>
        <strain evidence="1">RSA 2281</strain>
    </source>
</reference>
<keyword evidence="2" id="KW-1185">Reference proteome</keyword>
<evidence type="ECO:0000313" key="2">
    <source>
        <dbReference type="Proteomes" id="UP001209540"/>
    </source>
</evidence>
<dbReference type="PANTHER" id="PTHR30041:SF4">
    <property type="entry name" value="ARSENATE REDUCTASE"/>
    <property type="match status" value="1"/>
</dbReference>
<dbReference type="SUPFAM" id="SSF52833">
    <property type="entry name" value="Thioredoxin-like"/>
    <property type="match status" value="1"/>
</dbReference>
<comment type="caution">
    <text evidence="1">The sequence shown here is derived from an EMBL/GenBank/DDBJ whole genome shotgun (WGS) entry which is preliminary data.</text>
</comment>
<dbReference type="InterPro" id="IPR012882">
    <property type="entry name" value="Fmp46"/>
</dbReference>
<dbReference type="PANTHER" id="PTHR30041">
    <property type="entry name" value="ARSENATE REDUCTASE"/>
    <property type="match status" value="1"/>
</dbReference>
<evidence type="ECO:0008006" key="3">
    <source>
        <dbReference type="Google" id="ProtNLM"/>
    </source>
</evidence>
<dbReference type="InterPro" id="IPR036249">
    <property type="entry name" value="Thioredoxin-like_sf"/>
</dbReference>
<dbReference type="EMBL" id="JAIXMP010000001">
    <property type="protein sequence ID" value="KAI9278695.1"/>
    <property type="molecule type" value="Genomic_DNA"/>
</dbReference>
<sequence length="138" mass="15923">MAPTTGLTVYHNPQCTKSRKSTALLEENQEKGNYQLEVVKYKQTPPSRETLETLVDYLGMKNKQEGPWKEDRPWDYLLRPEAQGKATSFEEAFDIIEQDPAMLERPFVIDWDRKIAALGRPDISKIEKLVEDRLAGKL</sequence>
<dbReference type="InterPro" id="IPR006660">
    <property type="entry name" value="Arsenate_reductase-like"/>
</dbReference>
<gene>
    <name evidence="1" type="ORF">BDA99DRAFT_492885</name>
</gene>
<accession>A0AAD5KRY2</accession>
<organism evidence="1 2">
    <name type="scientific">Phascolomyces articulosus</name>
    <dbReference type="NCBI Taxonomy" id="60185"/>
    <lineage>
        <taxon>Eukaryota</taxon>
        <taxon>Fungi</taxon>
        <taxon>Fungi incertae sedis</taxon>
        <taxon>Mucoromycota</taxon>
        <taxon>Mucoromycotina</taxon>
        <taxon>Mucoromycetes</taxon>
        <taxon>Mucorales</taxon>
        <taxon>Lichtheimiaceae</taxon>
        <taxon>Phascolomyces</taxon>
    </lineage>
</organism>
<dbReference type="PROSITE" id="PS51353">
    <property type="entry name" value="ARSC"/>
    <property type="match status" value="1"/>
</dbReference>